<dbReference type="Pfam" id="PF13181">
    <property type="entry name" value="TPR_8"/>
    <property type="match status" value="2"/>
</dbReference>
<keyword evidence="8" id="KW-1185">Reference proteome</keyword>
<dbReference type="PROSITE" id="PS50005">
    <property type="entry name" value="TPR"/>
    <property type="match status" value="2"/>
</dbReference>
<name>A0A239HUM8_EKHLU</name>
<dbReference type="Gene3D" id="1.25.40.10">
    <property type="entry name" value="Tetratricopeptide repeat domain"/>
    <property type="match status" value="2"/>
</dbReference>
<dbReference type="OrthoDB" id="9779074at2"/>
<keyword evidence="5" id="KW-0472">Membrane</keyword>
<keyword evidence="3" id="KW-0804">Transcription</keyword>
<protein>
    <submittedName>
        <fullName evidence="7">TolB amino-terminal domain-containing protein</fullName>
    </submittedName>
</protein>
<feature type="domain" description="HTH araC/xylS-type" evidence="6">
    <location>
        <begin position="13"/>
        <end position="112"/>
    </location>
</feature>
<organism evidence="7 8">
    <name type="scientific">Ekhidna lutea</name>
    <dbReference type="NCBI Taxonomy" id="447679"/>
    <lineage>
        <taxon>Bacteria</taxon>
        <taxon>Pseudomonadati</taxon>
        <taxon>Bacteroidota</taxon>
        <taxon>Cytophagia</taxon>
        <taxon>Cytophagales</taxon>
        <taxon>Reichenbachiellaceae</taxon>
        <taxon>Ekhidna</taxon>
    </lineage>
</organism>
<dbReference type="SUPFAM" id="SSF46689">
    <property type="entry name" value="Homeodomain-like"/>
    <property type="match status" value="1"/>
</dbReference>
<keyword evidence="2" id="KW-0238">DNA-binding</keyword>
<sequence>MSDFLQPKDPFLLKAIGVVEEHLSEEEFGVTELANQLSMSRSNLLRKIKSLTNLSASVFIRKVRLHHARRLLQSNELTSSEVSYKVGFGSTSYFTKCYREEFGTTPAKQQPDKENVDENGSNASKKRKWIYFAVPSLIILLVLVWILHPGVASQKEFKSIAVLPFKNDSNDTTNVYIINGVMDAILSNLQKIEELKVTSRTTAEKYRGLNKSIPEISKELEVEYFVEGSGQKVGDRIVLSVQLIDAEKDQQIWSSRFERKNEDIFELQSEISKTIADQIQVIITPKAKRLIEKVPTESLEAYDLFLKGLDITNKANGGAELEKAIDYFKKAIDEDPYFANPHAYIAICYYYIDIYQVDKKYGNTINSYADKAILLDPELGEGLIAKAMYHTQNGQYDLAIEFLDKVLNLNPNSGWVHNFLSEIYRNNIPNTEKYLKHAIRGIQNAISDQDSIEASFTYLHLANALAQTGFIKESVKYVKQALAYNPENYFAEYLYIYIKMAQDLNLKQTKNELIDILEKDSSRIDVMQEIAKLCYTMEDYEEAWKYYEAFISIKQALQLDIYPAEDLKIAYVLRKLGQPDEAERFLNAYKAYIDSDNSIYKDLSTSAYYAYEGDINEGIKYFKAFTKQTDYFYWLILFLEIDPILLEMSQHDDFQPTVQKIKDNFWEQHQEIREMLEEEGVI</sequence>
<evidence type="ECO:0000256" key="1">
    <source>
        <dbReference type="ARBA" id="ARBA00023015"/>
    </source>
</evidence>
<dbReference type="SMART" id="SM00028">
    <property type="entry name" value="TPR"/>
    <property type="match status" value="4"/>
</dbReference>
<dbReference type="SMART" id="SM00342">
    <property type="entry name" value="HTH_ARAC"/>
    <property type="match status" value="1"/>
</dbReference>
<keyword evidence="4" id="KW-0802">TPR repeat</keyword>
<accession>A0A239HUM8</accession>
<evidence type="ECO:0000256" key="5">
    <source>
        <dbReference type="SAM" id="Phobius"/>
    </source>
</evidence>
<dbReference type="GO" id="GO:0043565">
    <property type="term" value="F:sequence-specific DNA binding"/>
    <property type="evidence" value="ECO:0007669"/>
    <property type="project" value="InterPro"/>
</dbReference>
<dbReference type="InterPro" id="IPR009057">
    <property type="entry name" value="Homeodomain-like_sf"/>
</dbReference>
<dbReference type="PANTHER" id="PTHR43280:SF2">
    <property type="entry name" value="HTH-TYPE TRANSCRIPTIONAL REGULATOR EXSA"/>
    <property type="match status" value="1"/>
</dbReference>
<evidence type="ECO:0000259" key="6">
    <source>
        <dbReference type="PROSITE" id="PS01124"/>
    </source>
</evidence>
<evidence type="ECO:0000313" key="7">
    <source>
        <dbReference type="EMBL" id="SNS84981.1"/>
    </source>
</evidence>
<dbReference type="Gene3D" id="1.10.10.60">
    <property type="entry name" value="Homeodomain-like"/>
    <property type="match status" value="1"/>
</dbReference>
<keyword evidence="1" id="KW-0805">Transcription regulation</keyword>
<dbReference type="PANTHER" id="PTHR43280">
    <property type="entry name" value="ARAC-FAMILY TRANSCRIPTIONAL REGULATOR"/>
    <property type="match status" value="1"/>
</dbReference>
<dbReference type="EMBL" id="FZPD01000002">
    <property type="protein sequence ID" value="SNS84981.1"/>
    <property type="molecule type" value="Genomic_DNA"/>
</dbReference>
<proteinExistence type="predicted"/>
<evidence type="ECO:0000256" key="4">
    <source>
        <dbReference type="PROSITE-ProRule" id="PRU00339"/>
    </source>
</evidence>
<dbReference type="PROSITE" id="PS01124">
    <property type="entry name" value="HTH_ARAC_FAMILY_2"/>
    <property type="match status" value="1"/>
</dbReference>
<evidence type="ECO:0000256" key="3">
    <source>
        <dbReference type="ARBA" id="ARBA00023163"/>
    </source>
</evidence>
<feature type="repeat" description="TPR" evidence="4">
    <location>
        <begin position="380"/>
        <end position="413"/>
    </location>
</feature>
<keyword evidence="5" id="KW-0812">Transmembrane</keyword>
<dbReference type="GO" id="GO:0003700">
    <property type="term" value="F:DNA-binding transcription factor activity"/>
    <property type="evidence" value="ECO:0007669"/>
    <property type="project" value="InterPro"/>
</dbReference>
<dbReference type="RefSeq" id="WP_089356240.1">
    <property type="nucleotide sequence ID" value="NZ_FZPD01000002.1"/>
</dbReference>
<dbReference type="InterPro" id="IPR018060">
    <property type="entry name" value="HTH_AraC"/>
</dbReference>
<evidence type="ECO:0000256" key="2">
    <source>
        <dbReference type="ARBA" id="ARBA00023125"/>
    </source>
</evidence>
<feature type="repeat" description="TPR" evidence="4">
    <location>
        <begin position="455"/>
        <end position="488"/>
    </location>
</feature>
<dbReference type="InterPro" id="IPR011990">
    <property type="entry name" value="TPR-like_helical_dom_sf"/>
</dbReference>
<dbReference type="InterPro" id="IPR019734">
    <property type="entry name" value="TPR_rpt"/>
</dbReference>
<gene>
    <name evidence="7" type="ORF">SAMN05421640_1512</name>
</gene>
<keyword evidence="5" id="KW-1133">Transmembrane helix</keyword>
<dbReference type="AlphaFoldDB" id="A0A239HUM8"/>
<feature type="transmembrane region" description="Helical" evidence="5">
    <location>
        <begin position="129"/>
        <end position="148"/>
    </location>
</feature>
<reference evidence="7 8" key="1">
    <citation type="submission" date="2017-06" db="EMBL/GenBank/DDBJ databases">
        <authorList>
            <person name="Kim H.J."/>
            <person name="Triplett B.A."/>
        </authorList>
    </citation>
    <scope>NUCLEOTIDE SEQUENCE [LARGE SCALE GENOMIC DNA]</scope>
    <source>
        <strain evidence="7 8">DSM 19307</strain>
    </source>
</reference>
<dbReference type="SUPFAM" id="SSF48452">
    <property type="entry name" value="TPR-like"/>
    <property type="match status" value="2"/>
</dbReference>
<evidence type="ECO:0000313" key="8">
    <source>
        <dbReference type="Proteomes" id="UP000198393"/>
    </source>
</evidence>
<dbReference type="Gene3D" id="3.40.50.10070">
    <property type="entry name" value="TolB, N-terminal domain"/>
    <property type="match status" value="1"/>
</dbReference>
<dbReference type="Pfam" id="PF12833">
    <property type="entry name" value="HTH_18"/>
    <property type="match status" value="1"/>
</dbReference>
<dbReference type="Proteomes" id="UP000198393">
    <property type="component" value="Unassembled WGS sequence"/>
</dbReference>